<proteinExistence type="predicted"/>
<feature type="compositionally biased region" description="Polar residues" evidence="1">
    <location>
        <begin position="79"/>
        <end position="91"/>
    </location>
</feature>
<protein>
    <submittedName>
        <fullName evidence="2">Uncharacterized protein</fullName>
    </submittedName>
</protein>
<feature type="region of interest" description="Disordered" evidence="1">
    <location>
        <begin position="1"/>
        <end position="153"/>
    </location>
</feature>
<sequence length="291" mass="31630">MSFGPPPVSASRKASNPVVGSTSSASPQVRVTSHTLSHQHSNDPSSVKSRSTGPSSNVATPGISLKNVVLGPRVVKPSEATNLESTPSKQGPRTLKDSLNPVTARSEEVKGSSSSHLRSDAGEEESPLTSLDDEEETLTPTPRKDKGKGVAGSNTLKVPVERSVFEEEKSYPHIFSKFHDVIPLFDEPLYSSISRYYAPFNHASDYDILLPFGVLENGSMPGRSAEDSCLLRDAITRWEGRMDVFPFGDRFSTVKEFALQFPFSYVDRSHVLELSQPDGKASLYTIGTESL</sequence>
<dbReference type="OrthoDB" id="2989668at2759"/>
<feature type="compositionally biased region" description="Polar residues" evidence="1">
    <location>
        <begin position="12"/>
        <end position="59"/>
    </location>
</feature>
<dbReference type="AlphaFoldDB" id="A0A4S8MMH5"/>
<feature type="compositionally biased region" description="Acidic residues" evidence="1">
    <location>
        <begin position="122"/>
        <end position="137"/>
    </location>
</feature>
<evidence type="ECO:0000313" key="3">
    <source>
        <dbReference type="Proteomes" id="UP000297245"/>
    </source>
</evidence>
<organism evidence="2 3">
    <name type="scientific">Dendrothele bispora (strain CBS 962.96)</name>
    <dbReference type="NCBI Taxonomy" id="1314807"/>
    <lineage>
        <taxon>Eukaryota</taxon>
        <taxon>Fungi</taxon>
        <taxon>Dikarya</taxon>
        <taxon>Basidiomycota</taxon>
        <taxon>Agaricomycotina</taxon>
        <taxon>Agaricomycetes</taxon>
        <taxon>Agaricomycetidae</taxon>
        <taxon>Agaricales</taxon>
        <taxon>Agaricales incertae sedis</taxon>
        <taxon>Dendrothele</taxon>
    </lineage>
</organism>
<name>A0A4S8MMH5_DENBC</name>
<keyword evidence="3" id="KW-1185">Reference proteome</keyword>
<dbReference type="EMBL" id="ML179060">
    <property type="protein sequence ID" value="THV04113.1"/>
    <property type="molecule type" value="Genomic_DNA"/>
</dbReference>
<accession>A0A4S8MMH5</accession>
<gene>
    <name evidence="2" type="ORF">K435DRAFT_851295</name>
</gene>
<reference evidence="2 3" key="1">
    <citation type="journal article" date="2019" name="Nat. Ecol. Evol.">
        <title>Megaphylogeny resolves global patterns of mushroom evolution.</title>
        <authorList>
            <person name="Varga T."/>
            <person name="Krizsan K."/>
            <person name="Foldi C."/>
            <person name="Dima B."/>
            <person name="Sanchez-Garcia M."/>
            <person name="Sanchez-Ramirez S."/>
            <person name="Szollosi G.J."/>
            <person name="Szarkandi J.G."/>
            <person name="Papp V."/>
            <person name="Albert L."/>
            <person name="Andreopoulos W."/>
            <person name="Angelini C."/>
            <person name="Antonin V."/>
            <person name="Barry K.W."/>
            <person name="Bougher N.L."/>
            <person name="Buchanan P."/>
            <person name="Buyck B."/>
            <person name="Bense V."/>
            <person name="Catcheside P."/>
            <person name="Chovatia M."/>
            <person name="Cooper J."/>
            <person name="Damon W."/>
            <person name="Desjardin D."/>
            <person name="Finy P."/>
            <person name="Geml J."/>
            <person name="Haridas S."/>
            <person name="Hughes K."/>
            <person name="Justo A."/>
            <person name="Karasinski D."/>
            <person name="Kautmanova I."/>
            <person name="Kiss B."/>
            <person name="Kocsube S."/>
            <person name="Kotiranta H."/>
            <person name="LaButti K.M."/>
            <person name="Lechner B.E."/>
            <person name="Liimatainen K."/>
            <person name="Lipzen A."/>
            <person name="Lukacs Z."/>
            <person name="Mihaltcheva S."/>
            <person name="Morgado L.N."/>
            <person name="Niskanen T."/>
            <person name="Noordeloos M.E."/>
            <person name="Ohm R.A."/>
            <person name="Ortiz-Santana B."/>
            <person name="Ovrebo C."/>
            <person name="Racz N."/>
            <person name="Riley R."/>
            <person name="Savchenko A."/>
            <person name="Shiryaev A."/>
            <person name="Soop K."/>
            <person name="Spirin V."/>
            <person name="Szebenyi C."/>
            <person name="Tomsovsky M."/>
            <person name="Tulloss R.E."/>
            <person name="Uehling J."/>
            <person name="Grigoriev I.V."/>
            <person name="Vagvolgyi C."/>
            <person name="Papp T."/>
            <person name="Martin F.M."/>
            <person name="Miettinen O."/>
            <person name="Hibbett D.S."/>
            <person name="Nagy L.G."/>
        </authorList>
    </citation>
    <scope>NUCLEOTIDE SEQUENCE [LARGE SCALE GENOMIC DNA]</scope>
    <source>
        <strain evidence="2 3">CBS 962.96</strain>
    </source>
</reference>
<dbReference type="Proteomes" id="UP000297245">
    <property type="component" value="Unassembled WGS sequence"/>
</dbReference>
<evidence type="ECO:0000313" key="2">
    <source>
        <dbReference type="EMBL" id="THV04113.1"/>
    </source>
</evidence>
<evidence type="ECO:0000256" key="1">
    <source>
        <dbReference type="SAM" id="MobiDB-lite"/>
    </source>
</evidence>